<evidence type="ECO:0000256" key="6">
    <source>
        <dbReference type="ARBA" id="ARBA00022990"/>
    </source>
</evidence>
<proteinExistence type="predicted"/>
<keyword evidence="7" id="KW-0443">Lipid metabolism</keyword>
<evidence type="ECO:0000256" key="10">
    <source>
        <dbReference type="ARBA" id="ARBA00050938"/>
    </source>
</evidence>
<comment type="subunit">
    <text evidence="3">Homotrimer.</text>
</comment>
<dbReference type="GO" id="GO:0004165">
    <property type="term" value="F:delta(3)-delta(2)-enoyl-CoA isomerase activity"/>
    <property type="evidence" value="ECO:0007669"/>
    <property type="project" value="UniProtKB-EC"/>
</dbReference>
<dbReference type="Pfam" id="PF00378">
    <property type="entry name" value="ECH_1"/>
    <property type="match status" value="1"/>
</dbReference>
<evidence type="ECO:0000313" key="18">
    <source>
        <dbReference type="RefSeq" id="XP_017032787.1"/>
    </source>
</evidence>
<dbReference type="PANTHER" id="PTHR11941:SF45">
    <property type="entry name" value="ENOYL-COA DELTA ISOMERASE 1, MITOCHONDRIAL"/>
    <property type="match status" value="1"/>
</dbReference>
<dbReference type="Proteomes" id="UP001652661">
    <property type="component" value="Chromosome 2L"/>
</dbReference>
<evidence type="ECO:0000313" key="17">
    <source>
        <dbReference type="Proteomes" id="UP001652661"/>
    </source>
</evidence>
<evidence type="ECO:0000256" key="9">
    <source>
        <dbReference type="ARBA" id="ARBA00023235"/>
    </source>
</evidence>
<gene>
    <name evidence="18" type="primary">LOC108082028</name>
</gene>
<keyword evidence="17" id="KW-1185">Reference proteome</keyword>
<dbReference type="Gene3D" id="6.10.250.170">
    <property type="match status" value="1"/>
</dbReference>
<comment type="subcellular location">
    <subcellularLocation>
        <location evidence="1">Mitochondrion matrix</location>
    </subcellularLocation>
</comment>
<dbReference type="InterPro" id="IPR001753">
    <property type="entry name" value="Enoyl-CoA_hydra/iso"/>
</dbReference>
<comment type="function">
    <text evidence="14">Key enzyme of fatty acid beta-oxidation. Able to isomerize both 3-cis (3Z) and 3-trans (3E) double bonds into the 2-trans (2E) form in a range of enoyl-CoA species, with a preference for (3Z)-enoyl-CoAs over (3E)-enoyl-CoAs. The catalytic efficiency of this enzyme is not affected by the fatty acyl chain length.</text>
</comment>
<organism evidence="17 18">
    <name type="scientific">Drosophila kikkawai</name>
    <name type="common">Fruit fly</name>
    <dbReference type="NCBI Taxonomy" id="30033"/>
    <lineage>
        <taxon>Eukaryota</taxon>
        <taxon>Metazoa</taxon>
        <taxon>Ecdysozoa</taxon>
        <taxon>Arthropoda</taxon>
        <taxon>Hexapoda</taxon>
        <taxon>Insecta</taxon>
        <taxon>Pterygota</taxon>
        <taxon>Neoptera</taxon>
        <taxon>Endopterygota</taxon>
        <taxon>Diptera</taxon>
        <taxon>Brachycera</taxon>
        <taxon>Muscomorpha</taxon>
        <taxon>Ephydroidea</taxon>
        <taxon>Drosophilidae</taxon>
        <taxon>Drosophila</taxon>
        <taxon>Sophophora</taxon>
    </lineage>
</organism>
<keyword evidence="9" id="KW-0413">Isomerase</keyword>
<comment type="catalytic activity">
    <reaction evidence="11">
        <text>(2E)-tetradecenoyl-CoA = (3Z)-tetradecenoyl-CoA</text>
        <dbReference type="Rhea" id="RHEA:29847"/>
        <dbReference type="ChEBI" id="CHEBI:61405"/>
        <dbReference type="ChEBI" id="CHEBI:61968"/>
    </reaction>
    <physiologicalReaction direction="right-to-left" evidence="11">
        <dbReference type="Rhea" id="RHEA:29849"/>
    </physiologicalReaction>
</comment>
<dbReference type="Gene3D" id="3.90.226.10">
    <property type="entry name" value="2-enoyl-CoA Hydratase, Chain A, domain 1"/>
    <property type="match status" value="1"/>
</dbReference>
<keyword evidence="8" id="KW-0496">Mitochondrion</keyword>
<comment type="catalytic activity">
    <reaction evidence="12">
        <text>(3Z)-dodecenoyl-CoA = (2E)-dodecenoyl-CoA</text>
        <dbReference type="Rhea" id="RHEA:23716"/>
        <dbReference type="ChEBI" id="CHEBI:57330"/>
        <dbReference type="ChEBI" id="CHEBI:58543"/>
        <dbReference type="EC" id="5.3.3.8"/>
    </reaction>
    <physiologicalReaction direction="left-to-right" evidence="12">
        <dbReference type="Rhea" id="RHEA:23717"/>
    </physiologicalReaction>
</comment>
<evidence type="ECO:0000256" key="2">
    <source>
        <dbReference type="ARBA" id="ARBA00005005"/>
    </source>
</evidence>
<comment type="catalytic activity">
    <reaction evidence="13">
        <text>(3Z)-octenoyl-CoA = (2E)-octenoyl-CoA</text>
        <dbReference type="Rhea" id="RHEA:46044"/>
        <dbReference type="ChEBI" id="CHEBI:62242"/>
        <dbReference type="ChEBI" id="CHEBI:85640"/>
    </reaction>
    <physiologicalReaction direction="left-to-right" evidence="13">
        <dbReference type="Rhea" id="RHEA:46045"/>
    </physiologicalReaction>
</comment>
<evidence type="ECO:0000256" key="11">
    <source>
        <dbReference type="ARBA" id="ARBA00051293"/>
    </source>
</evidence>
<reference evidence="18" key="2">
    <citation type="submission" date="2025-08" db="UniProtKB">
        <authorList>
            <consortium name="RefSeq"/>
        </authorList>
    </citation>
    <scope>IDENTIFICATION</scope>
    <source>
        <strain evidence="18">14028-0561.14</strain>
        <tissue evidence="18">Whole fly</tissue>
    </source>
</reference>
<keyword evidence="5" id="KW-0809">Transit peptide</keyword>
<evidence type="ECO:0000256" key="3">
    <source>
        <dbReference type="ARBA" id="ARBA00011233"/>
    </source>
</evidence>
<evidence type="ECO:0000256" key="15">
    <source>
        <dbReference type="ARBA" id="ARBA00068317"/>
    </source>
</evidence>
<dbReference type="GO" id="GO:0005759">
    <property type="term" value="C:mitochondrial matrix"/>
    <property type="evidence" value="ECO:0007669"/>
    <property type="project" value="UniProtKB-SubCell"/>
</dbReference>
<evidence type="ECO:0000256" key="16">
    <source>
        <dbReference type="ARBA" id="ARBA00083575"/>
    </source>
</evidence>
<keyword evidence="6" id="KW-0007">Acetylation</keyword>
<dbReference type="RefSeq" id="XP_017032787.1">
    <property type="nucleotide sequence ID" value="XM_017177298.3"/>
</dbReference>
<dbReference type="CDD" id="cd06558">
    <property type="entry name" value="crotonase-like"/>
    <property type="match status" value="1"/>
</dbReference>
<accession>A0A6P4IUU7</accession>
<dbReference type="OrthoDB" id="1696280at2759"/>
<evidence type="ECO:0000256" key="12">
    <source>
        <dbReference type="ARBA" id="ARBA00052376"/>
    </source>
</evidence>
<dbReference type="AlphaFoldDB" id="A0A6P4IUU7"/>
<sequence>MLHTNLSRLLASGGPKRLISTVNKLTTVEVNDKTGIAILTMNRPPVNGLNLELLQDLKSSIDEIEGNKSRGLILTSSSPTIFSAGLDILEMYKPDMDRCRAFWSQLQETWLALYGSSVPTAAAINGHSPAGGCLLATSCEYRVMVPKFTIGLNETQLGMIAPQWFMSAFLSVLPQREAERALNQGRMFTTEEALRVGLIDETANSKEEAIEKCAAFIGTFAKVNPLARSLTKQQFRAADLQQLKNGRKEDLEKFLFTVSQPALQKGLGIYLEGLKKKVKKQ</sequence>
<dbReference type="FunFam" id="3.90.226.10:FF:000034">
    <property type="entry name" value="Enoyl-CoA delta isomerase 1"/>
    <property type="match status" value="1"/>
</dbReference>
<evidence type="ECO:0000256" key="5">
    <source>
        <dbReference type="ARBA" id="ARBA00022946"/>
    </source>
</evidence>
<evidence type="ECO:0000256" key="4">
    <source>
        <dbReference type="ARBA" id="ARBA00022832"/>
    </source>
</evidence>
<keyword evidence="4" id="KW-0276">Fatty acid metabolism</keyword>
<dbReference type="SUPFAM" id="SSF52096">
    <property type="entry name" value="ClpP/crotonase"/>
    <property type="match status" value="1"/>
</dbReference>
<evidence type="ECO:0000256" key="8">
    <source>
        <dbReference type="ARBA" id="ARBA00023128"/>
    </source>
</evidence>
<dbReference type="InterPro" id="IPR029045">
    <property type="entry name" value="ClpP/crotonase-like_dom_sf"/>
</dbReference>
<comment type="pathway">
    <text evidence="2">Lipid metabolism; fatty acid beta-oxidation.</text>
</comment>
<evidence type="ECO:0000256" key="13">
    <source>
        <dbReference type="ARBA" id="ARBA00052542"/>
    </source>
</evidence>
<dbReference type="PANTHER" id="PTHR11941">
    <property type="entry name" value="ENOYL-COA HYDRATASE-RELATED"/>
    <property type="match status" value="1"/>
</dbReference>
<name>A0A6P4IUU7_DROKI</name>
<protein>
    <recommendedName>
        <fullName evidence="15">Enoyl-CoA delta isomerase 1, mitochondrial</fullName>
    </recommendedName>
    <alternativeName>
        <fullName evidence="16">3,2-trans-enoyl-CoA isomerase</fullName>
    </alternativeName>
</protein>
<dbReference type="GO" id="GO:0006635">
    <property type="term" value="P:fatty acid beta-oxidation"/>
    <property type="evidence" value="ECO:0007669"/>
    <property type="project" value="TreeGrafter"/>
</dbReference>
<dbReference type="GeneID" id="108082028"/>
<reference evidence="17" key="1">
    <citation type="submission" date="2025-05" db="UniProtKB">
        <authorList>
            <consortium name="RefSeq"/>
        </authorList>
    </citation>
    <scope>NUCLEOTIDE SEQUENCE [LARGE SCALE GENOMIC DNA]</scope>
    <source>
        <strain evidence="17">14028-0561.14</strain>
    </source>
</reference>
<evidence type="ECO:0000256" key="1">
    <source>
        <dbReference type="ARBA" id="ARBA00004305"/>
    </source>
</evidence>
<evidence type="ECO:0000256" key="14">
    <source>
        <dbReference type="ARBA" id="ARBA00056147"/>
    </source>
</evidence>
<comment type="catalytic activity">
    <reaction evidence="10">
        <text>(3Z)-decenoyl-CoA = (2E)-decenoyl-CoA</text>
        <dbReference type="Rhea" id="RHEA:77195"/>
        <dbReference type="ChEBI" id="CHEBI:61406"/>
        <dbReference type="ChEBI" id="CHEBI:195601"/>
    </reaction>
    <physiologicalReaction direction="left-to-right" evidence="10">
        <dbReference type="Rhea" id="RHEA:77196"/>
    </physiologicalReaction>
</comment>
<evidence type="ECO:0000256" key="7">
    <source>
        <dbReference type="ARBA" id="ARBA00023098"/>
    </source>
</evidence>